<evidence type="ECO:0000259" key="1">
    <source>
        <dbReference type="PROSITE" id="PS50848"/>
    </source>
</evidence>
<proteinExistence type="predicted"/>
<name>A0A7X0J976_9SPHI</name>
<evidence type="ECO:0000313" key="2">
    <source>
        <dbReference type="EMBL" id="MBB6502597.1"/>
    </source>
</evidence>
<dbReference type="InterPro" id="IPR028347">
    <property type="entry name" value="START_dom_prot"/>
</dbReference>
<dbReference type="EMBL" id="JACHCC010000014">
    <property type="protein sequence ID" value="MBB6502597.1"/>
    <property type="molecule type" value="Genomic_DNA"/>
</dbReference>
<dbReference type="InterPro" id="IPR051213">
    <property type="entry name" value="START_lipid_transfer"/>
</dbReference>
<accession>A0A7X0J976</accession>
<organism evidence="2 3">
    <name type="scientific">Pedobacter cryoconitis</name>
    <dbReference type="NCBI Taxonomy" id="188932"/>
    <lineage>
        <taxon>Bacteria</taxon>
        <taxon>Pseudomonadati</taxon>
        <taxon>Bacteroidota</taxon>
        <taxon>Sphingobacteriia</taxon>
        <taxon>Sphingobacteriales</taxon>
        <taxon>Sphingobacteriaceae</taxon>
        <taxon>Pedobacter</taxon>
    </lineage>
</organism>
<dbReference type="PANTHER" id="PTHR19308">
    <property type="entry name" value="PHOSPHATIDYLCHOLINE TRANSFER PROTEIN"/>
    <property type="match status" value="1"/>
</dbReference>
<dbReference type="Gene3D" id="3.30.530.20">
    <property type="match status" value="1"/>
</dbReference>
<evidence type="ECO:0000313" key="3">
    <source>
        <dbReference type="Proteomes" id="UP000521017"/>
    </source>
</evidence>
<protein>
    <recommendedName>
        <fullName evidence="1">START domain-containing protein</fullName>
    </recommendedName>
</protein>
<reference evidence="2 3" key="1">
    <citation type="submission" date="2020-08" db="EMBL/GenBank/DDBJ databases">
        <title>Genomic Encyclopedia of Type Strains, Phase IV (KMG-V): Genome sequencing to study the core and pangenomes of soil and plant-associated prokaryotes.</title>
        <authorList>
            <person name="Whitman W."/>
        </authorList>
    </citation>
    <scope>NUCLEOTIDE SEQUENCE [LARGE SCALE GENOMIC DNA]</scope>
    <source>
        <strain evidence="2 3">M2T3</strain>
    </source>
</reference>
<sequence>MYFCNPVNHLSIRCFCMRRSSYFYTIFLTSVLLFTSFKPVSGQEKWKLSVDRDGIEVFTRKMEHSKIKAIKVICKLEATPSQLVAAILDIKTCNEWVYHSKENILIKQDSPLDLIYYSKVAVPWPAEDRDYVVHIQVEQHPETKIITVNSPCIPGYVAEKKNVVRISHSVGKWTIIPLGKNHVKAEYMLEVDPMGDIPAWLTNLFATKGPLETFKNLKVHLRKDVYKKAHFKQISD</sequence>
<feature type="domain" description="START" evidence="1">
    <location>
        <begin position="43"/>
        <end position="226"/>
    </location>
</feature>
<dbReference type="InterPro" id="IPR023393">
    <property type="entry name" value="START-like_dom_sf"/>
</dbReference>
<dbReference type="PANTHER" id="PTHR19308:SF14">
    <property type="entry name" value="START DOMAIN-CONTAINING PROTEIN"/>
    <property type="match status" value="1"/>
</dbReference>
<dbReference type="SUPFAM" id="SSF55961">
    <property type="entry name" value="Bet v1-like"/>
    <property type="match status" value="1"/>
</dbReference>
<dbReference type="AlphaFoldDB" id="A0A7X0J976"/>
<dbReference type="GO" id="GO:0005737">
    <property type="term" value="C:cytoplasm"/>
    <property type="evidence" value="ECO:0007669"/>
    <property type="project" value="UniProtKB-ARBA"/>
</dbReference>
<gene>
    <name evidence="2" type="ORF">HDF25_004780</name>
</gene>
<comment type="caution">
    <text evidence="2">The sequence shown here is derived from an EMBL/GenBank/DDBJ whole genome shotgun (WGS) entry which is preliminary data.</text>
</comment>
<dbReference type="GO" id="GO:0008289">
    <property type="term" value="F:lipid binding"/>
    <property type="evidence" value="ECO:0007669"/>
    <property type="project" value="InterPro"/>
</dbReference>
<dbReference type="InterPro" id="IPR002913">
    <property type="entry name" value="START_lipid-bd_dom"/>
</dbReference>
<dbReference type="Pfam" id="PF01852">
    <property type="entry name" value="START"/>
    <property type="match status" value="1"/>
</dbReference>
<dbReference type="Proteomes" id="UP000521017">
    <property type="component" value="Unassembled WGS sequence"/>
</dbReference>
<dbReference type="PIRSF" id="PIRSF039033">
    <property type="entry name" value="START_dom"/>
    <property type="match status" value="1"/>
</dbReference>
<dbReference type="SMART" id="SM00234">
    <property type="entry name" value="START"/>
    <property type="match status" value="1"/>
</dbReference>
<dbReference type="PROSITE" id="PS50848">
    <property type="entry name" value="START"/>
    <property type="match status" value="1"/>
</dbReference>